<sequence>MKGTLIDFKHSDKEDLELRSSALTGDKKSLEKLIEKHYAFIYNIALKMTFEPADAEDTTQEIIIKLITNLAKFKGKSSFRTWLYSIVVNHILNMKKRHCETLIGSFDDYGRELDKMPNRKFPTAYSLEPDKQVILDEIKYSCTAGMLLCLDREQRLIYILGEIFEIDHNLGAEILSVSKANYRQKLSRARNQLVQFMNSKCGLVNKKNPCRCSKKTRAFIDAGVINPNNLLFNKDYIKKIYQVLPELESKINNELERQCAFIFKDTPFQNREELKAKLIKALDSDTFKDSLKMA</sequence>
<evidence type="ECO:0000256" key="2">
    <source>
        <dbReference type="ARBA" id="ARBA00023082"/>
    </source>
</evidence>
<evidence type="ECO:0000256" key="3">
    <source>
        <dbReference type="ARBA" id="ARBA00023125"/>
    </source>
</evidence>
<feature type="coiled-coil region" evidence="5">
    <location>
        <begin position="172"/>
        <end position="199"/>
    </location>
</feature>
<reference evidence="7" key="1">
    <citation type="submission" date="2023-06" db="EMBL/GenBank/DDBJ databases">
        <title>Genomic of Agaribacillus aureum.</title>
        <authorList>
            <person name="Wang G."/>
        </authorList>
    </citation>
    <scope>NUCLEOTIDE SEQUENCE</scope>
    <source>
        <strain evidence="7">BMA12</strain>
    </source>
</reference>
<keyword evidence="8" id="KW-1185">Reference proteome</keyword>
<comment type="caution">
    <text evidence="7">The sequence shown here is derived from an EMBL/GenBank/DDBJ whole genome shotgun (WGS) entry which is preliminary data.</text>
</comment>
<keyword evidence="5" id="KW-0175">Coiled coil</keyword>
<accession>A0ABT8L3D1</accession>
<dbReference type="InterPro" id="IPR007627">
    <property type="entry name" value="RNA_pol_sigma70_r2"/>
</dbReference>
<feature type="domain" description="RNA polymerase sigma-70 region 2" evidence="6">
    <location>
        <begin position="33"/>
        <end position="97"/>
    </location>
</feature>
<evidence type="ECO:0000313" key="8">
    <source>
        <dbReference type="Proteomes" id="UP001172083"/>
    </source>
</evidence>
<keyword evidence="4" id="KW-0804">Transcription</keyword>
<evidence type="ECO:0000259" key="6">
    <source>
        <dbReference type="Pfam" id="PF04542"/>
    </source>
</evidence>
<dbReference type="EMBL" id="JAUJEB010000001">
    <property type="protein sequence ID" value="MDN5212235.1"/>
    <property type="molecule type" value="Genomic_DNA"/>
</dbReference>
<evidence type="ECO:0000256" key="5">
    <source>
        <dbReference type="SAM" id="Coils"/>
    </source>
</evidence>
<keyword evidence="2" id="KW-0731">Sigma factor</keyword>
<dbReference type="Pfam" id="PF04542">
    <property type="entry name" value="Sigma70_r2"/>
    <property type="match status" value="1"/>
</dbReference>
<dbReference type="InterPro" id="IPR013325">
    <property type="entry name" value="RNA_pol_sigma_r2"/>
</dbReference>
<name>A0ABT8L3D1_9BACT</name>
<proteinExistence type="predicted"/>
<dbReference type="Proteomes" id="UP001172083">
    <property type="component" value="Unassembled WGS sequence"/>
</dbReference>
<evidence type="ECO:0000313" key="7">
    <source>
        <dbReference type="EMBL" id="MDN5212235.1"/>
    </source>
</evidence>
<dbReference type="Gene3D" id="1.10.1740.10">
    <property type="match status" value="1"/>
</dbReference>
<dbReference type="PANTHER" id="PTHR43133:SF8">
    <property type="entry name" value="RNA POLYMERASE SIGMA FACTOR HI_1459-RELATED"/>
    <property type="match status" value="1"/>
</dbReference>
<evidence type="ECO:0000256" key="1">
    <source>
        <dbReference type="ARBA" id="ARBA00023015"/>
    </source>
</evidence>
<dbReference type="RefSeq" id="WP_346757557.1">
    <property type="nucleotide sequence ID" value="NZ_JAUJEB010000001.1"/>
</dbReference>
<keyword evidence="1" id="KW-0805">Transcription regulation</keyword>
<dbReference type="InterPro" id="IPR014284">
    <property type="entry name" value="RNA_pol_sigma-70_dom"/>
</dbReference>
<organism evidence="7 8">
    <name type="scientific">Agaribacillus aureus</name>
    <dbReference type="NCBI Taxonomy" id="3051825"/>
    <lineage>
        <taxon>Bacteria</taxon>
        <taxon>Pseudomonadati</taxon>
        <taxon>Bacteroidota</taxon>
        <taxon>Cytophagia</taxon>
        <taxon>Cytophagales</taxon>
        <taxon>Splendidivirgaceae</taxon>
        <taxon>Agaribacillus</taxon>
    </lineage>
</organism>
<gene>
    <name evidence="7" type="ORF">QQ020_09240</name>
</gene>
<dbReference type="NCBIfam" id="TIGR02937">
    <property type="entry name" value="sigma70-ECF"/>
    <property type="match status" value="1"/>
</dbReference>
<dbReference type="PANTHER" id="PTHR43133">
    <property type="entry name" value="RNA POLYMERASE ECF-TYPE SIGMA FACTO"/>
    <property type="match status" value="1"/>
</dbReference>
<dbReference type="InterPro" id="IPR039425">
    <property type="entry name" value="RNA_pol_sigma-70-like"/>
</dbReference>
<dbReference type="SUPFAM" id="SSF88946">
    <property type="entry name" value="Sigma2 domain of RNA polymerase sigma factors"/>
    <property type="match status" value="1"/>
</dbReference>
<keyword evidence="3" id="KW-0238">DNA-binding</keyword>
<protein>
    <submittedName>
        <fullName evidence="7">RNA polymerase sigma factor</fullName>
    </submittedName>
</protein>
<evidence type="ECO:0000256" key="4">
    <source>
        <dbReference type="ARBA" id="ARBA00023163"/>
    </source>
</evidence>